<feature type="compositionally biased region" description="Basic residues" evidence="1">
    <location>
        <begin position="358"/>
        <end position="376"/>
    </location>
</feature>
<feature type="compositionally biased region" description="Basic and acidic residues" evidence="1">
    <location>
        <begin position="796"/>
        <end position="819"/>
    </location>
</feature>
<gene>
    <name evidence="3" type="primary">PROB1</name>
</gene>
<evidence type="ECO:0000259" key="2">
    <source>
        <dbReference type="Pfam" id="PF15232"/>
    </source>
</evidence>
<feature type="compositionally biased region" description="Low complexity" evidence="1">
    <location>
        <begin position="287"/>
        <end position="299"/>
    </location>
</feature>
<feature type="region of interest" description="Disordered" evidence="1">
    <location>
        <begin position="286"/>
        <end position="316"/>
    </location>
</feature>
<feature type="compositionally biased region" description="Basic and acidic residues" evidence="1">
    <location>
        <begin position="681"/>
        <end position="698"/>
    </location>
</feature>
<reference evidence="3" key="3">
    <citation type="submission" date="2025-09" db="UniProtKB">
        <authorList>
            <consortium name="Ensembl"/>
        </authorList>
    </citation>
    <scope>IDENTIFICATION</scope>
</reference>
<dbReference type="InParanoid" id="A0A674H153"/>
<dbReference type="Proteomes" id="UP000007754">
    <property type="component" value="Chromosome 13"/>
</dbReference>
<feature type="region of interest" description="Disordered" evidence="1">
    <location>
        <begin position="1423"/>
        <end position="1510"/>
    </location>
</feature>
<feature type="compositionally biased region" description="Low complexity" evidence="1">
    <location>
        <begin position="177"/>
        <end position="192"/>
    </location>
</feature>
<name>A0A674H153_TAEGU</name>
<feature type="region of interest" description="Disordered" evidence="1">
    <location>
        <begin position="353"/>
        <end position="409"/>
    </location>
</feature>
<evidence type="ECO:0000313" key="4">
    <source>
        <dbReference type="Proteomes" id="UP000007754"/>
    </source>
</evidence>
<dbReference type="Ensembl" id="ENSTGUT00000038691.1">
    <property type="protein sequence ID" value="ENSTGUP00000028528.1"/>
    <property type="gene ID" value="ENSTGUG00000023439.1"/>
</dbReference>
<feature type="region of interest" description="Disordered" evidence="1">
    <location>
        <begin position="454"/>
        <end position="488"/>
    </location>
</feature>
<accession>A0A674H153</accession>
<evidence type="ECO:0000313" key="3">
    <source>
        <dbReference type="Ensembl" id="ENSTGUP00000028528.1"/>
    </source>
</evidence>
<proteinExistence type="predicted"/>
<reference evidence="3" key="2">
    <citation type="submission" date="2025-08" db="UniProtKB">
        <authorList>
            <consortium name="Ensembl"/>
        </authorList>
    </citation>
    <scope>IDENTIFICATION</scope>
</reference>
<feature type="compositionally biased region" description="Pro residues" evidence="1">
    <location>
        <begin position="653"/>
        <end position="680"/>
    </location>
</feature>
<feature type="compositionally biased region" description="Low complexity" evidence="1">
    <location>
        <begin position="1333"/>
        <end position="1343"/>
    </location>
</feature>
<feature type="region of interest" description="Disordered" evidence="1">
    <location>
        <begin position="1277"/>
        <end position="1382"/>
    </location>
</feature>
<feature type="region of interest" description="Disordered" evidence="1">
    <location>
        <begin position="168"/>
        <end position="263"/>
    </location>
</feature>
<feature type="compositionally biased region" description="Basic and acidic residues" evidence="1">
    <location>
        <begin position="395"/>
        <end position="409"/>
    </location>
</feature>
<dbReference type="InterPro" id="IPR052303">
    <property type="entry name" value="CEFIP"/>
</dbReference>
<dbReference type="PANTHER" id="PTHR33775">
    <property type="entry name" value="CARDIAC-ENRICHED FHL2-INTERACTING PROTEIN-RELATED"/>
    <property type="match status" value="1"/>
</dbReference>
<reference evidence="3 4" key="1">
    <citation type="journal article" date="2010" name="Nature">
        <title>The genome of a songbird.</title>
        <authorList>
            <person name="Warren W.C."/>
            <person name="Clayton D.F."/>
            <person name="Ellegren H."/>
            <person name="Arnold A.P."/>
            <person name="Hillier L.W."/>
            <person name="Kunstner A."/>
            <person name="Searle S."/>
            <person name="White S."/>
            <person name="Vilella A.J."/>
            <person name="Fairley S."/>
            <person name="Heger A."/>
            <person name="Kong L."/>
            <person name="Ponting C.P."/>
            <person name="Jarvis E.D."/>
            <person name="Mello C.V."/>
            <person name="Minx P."/>
            <person name="Lovell P."/>
            <person name="Velho T.A."/>
            <person name="Ferris M."/>
            <person name="Balakrishnan C.N."/>
            <person name="Sinha S."/>
            <person name="Blatti C."/>
            <person name="London S.E."/>
            <person name="Li Y."/>
            <person name="Lin Y.C."/>
            <person name="George J."/>
            <person name="Sweedler J."/>
            <person name="Southey B."/>
            <person name="Gunaratne P."/>
            <person name="Watson M."/>
            <person name="Nam K."/>
            <person name="Backstrom N."/>
            <person name="Smeds L."/>
            <person name="Nabholz B."/>
            <person name="Itoh Y."/>
            <person name="Whitney O."/>
            <person name="Pfenning A.R."/>
            <person name="Howard J."/>
            <person name="Volker M."/>
            <person name="Skinner B.M."/>
            <person name="Griffin D.K."/>
            <person name="Ye L."/>
            <person name="McLaren W.M."/>
            <person name="Flicek P."/>
            <person name="Quesada V."/>
            <person name="Velasco G."/>
            <person name="Lopez-Otin C."/>
            <person name="Puente X.S."/>
            <person name="Olender T."/>
            <person name="Lancet D."/>
            <person name="Smit A.F."/>
            <person name="Hubley R."/>
            <person name="Konkel M.K."/>
            <person name="Walker J.A."/>
            <person name="Batzer M.A."/>
            <person name="Gu W."/>
            <person name="Pollock D.D."/>
            <person name="Chen L."/>
            <person name="Cheng Z."/>
            <person name="Eichler E.E."/>
            <person name="Stapley J."/>
            <person name="Slate J."/>
            <person name="Ekblom R."/>
            <person name="Birkhead T."/>
            <person name="Burke T."/>
            <person name="Burt D."/>
            <person name="Scharff C."/>
            <person name="Adam I."/>
            <person name="Richard H."/>
            <person name="Sultan M."/>
            <person name="Soldatov A."/>
            <person name="Lehrach H."/>
            <person name="Edwards S.V."/>
            <person name="Yang S.P."/>
            <person name="Li X."/>
            <person name="Graves T."/>
            <person name="Fulton L."/>
            <person name="Nelson J."/>
            <person name="Chinwalla A."/>
            <person name="Hou S."/>
            <person name="Mardis E.R."/>
            <person name="Wilson R.K."/>
        </authorList>
    </citation>
    <scope>NUCLEOTIDE SEQUENCE [LARGE SCALE GENOMIC DNA]</scope>
</reference>
<feature type="region of interest" description="Disordered" evidence="1">
    <location>
        <begin position="67"/>
        <end position="156"/>
    </location>
</feature>
<feature type="compositionally biased region" description="Pro residues" evidence="1">
    <location>
        <begin position="758"/>
        <end position="770"/>
    </location>
</feature>
<keyword evidence="4" id="KW-1185">Reference proteome</keyword>
<dbReference type="Pfam" id="PF15232">
    <property type="entry name" value="DUF4585"/>
    <property type="match status" value="1"/>
</dbReference>
<sequence>MGCPGTCPAVWGEQGGMRSRDEPGAGPRGWGRRWHPCNALGIGCPGWRCPSPCDPGLALCRCPVQPPGRRGSHKVERPQPRAGLLPATMPRGKRDPVLLSPAELPGPGAEGPRGAGDGRRSAEEEEEEDGHLPGLPRDDLTKSMSSSSVSSYHSALCSDGTETFKDCLEFLDEEGSPGRAAPGRWAPAGAPGTAPPPVPLARPQRAQLSSAAKNSPAPGQGGRMGPLGGDRQPVPAAGEPAVPRQPGAMLPGAPSDSDEVDGEVQALTARAFRSLSGLPGARLDMCSSHTSSSLSNSLSEDGGRPRRWPVGAGEPRGAVTALHGRAGWPFPTGVDGELLGKEQFECVDVELETEARKGHGKKRTVPKRQILLKRKERKETGFGPRGDGPAPQPPARKEPPSKGRAVGEDFRLNYQQFMKAASLEAGTDRTRAASSLVKNVLAKKMQYEQRIKMEQKGLRGSSTSSGPSSAGTDLLGDGLEGKSSSLSRSDCSFSAEDLRSGGMPVATAAAGSTATTTHPTKGVVLSEATRETVCNLRKTFNELNQRMKYQEVLEGRWLPAAAEEHASERICYQRARALFEAQPGVGKVLDVAPRFARAPRPWPSLKERAIGPIHSQGLPFKAESRALPATPPRRPFASSRPQEARTLPQSHPQKPPAAPRRPPSPGTIPVPRGSPPAAPPKPEEKGKGRVPQPRDVRKLVKSSYSLKFGTAGASRGTVAPASSGEPPPATPLVIHCTSVRREPAAEEVPAAPGREPAPACPEGPAKPPHSSPINITRVQATRRGAAPTEEPPVSPPRRERSELRLPPRTERVPHVETHLHVLVGRPGPAAAESCPGPSSAVLRAEKTVLLPPPPASPAEEKELRGRGGGRALPAAEGPEPPGQRPSSGDSRDPRATAPGGSSAAEPGANERGQRQPGRRVSVGNGRSAGGTGPAAPLRAGDSSEGLPGRLPEQRETWERSPQWPAATEPYPPAAPAENSNYLAIPERAPKSTLMPKLSSVPNPASASFGTSMVTNVTSSSFGFPSTSSLASTSFGTPLVSNSNKSFGAPLVPNMCSTSFGNPLVPNPSSASFGNPLVPNPSSASFGNPLIPNPSSMSFGNSLVPNPSSMSFGSSLVPNASSASFGNPLIPNPSSASFGSPLMPNPCSMAFGSSLVPSPSSASFANPLIPNPSSVSFGSSLVPNPSSASFGSPLVPNPSSASFGNPLIPNPSSAPFGSPLVPSSSSASFGNSLIPNPCSSSFGSPLVSNRIPTSLGHPSVSNMASSFFGSPFVPHPASAPLGSGAYPLPGGEVPWSKPSPEPPLPRPPEGSAAVGPPAQPHPEDAPHFLRGTDGPSPSGRSRQSPPKPFSTAVPAQRRMLVDPSSGKCYYVEPPRQPQMKTLYDPETGQYLEVLVPPVASHSGLYQAPFNPLVMAPGVYGPPYSPYGGFPGLPAPPPSAPSPPHPSLPAADHPGTPGSAPKGEEPSPAGGADCGYLESPYYIPTGMRASPGPEQPPARASPAAPEGSLLRM</sequence>
<feature type="compositionally biased region" description="Low complexity" evidence="1">
    <location>
        <begin position="458"/>
        <end position="471"/>
    </location>
</feature>
<feature type="compositionally biased region" description="Low complexity" evidence="1">
    <location>
        <begin position="746"/>
        <end position="757"/>
    </location>
</feature>
<feature type="compositionally biased region" description="Pro residues" evidence="1">
    <location>
        <begin position="1431"/>
        <end position="1445"/>
    </location>
</feature>
<feature type="region of interest" description="Disordered" evidence="1">
    <location>
        <begin position="625"/>
        <end position="987"/>
    </location>
</feature>
<evidence type="ECO:0000256" key="1">
    <source>
        <dbReference type="SAM" id="MobiDB-lite"/>
    </source>
</evidence>
<feature type="domain" description="DUF4585" evidence="2">
    <location>
        <begin position="1354"/>
        <end position="1418"/>
    </location>
</feature>
<protein>
    <recommendedName>
        <fullName evidence="2">DUF4585 domain-containing protein</fullName>
    </recommendedName>
</protein>
<feature type="compositionally biased region" description="Gly residues" evidence="1">
    <location>
        <begin position="219"/>
        <end position="228"/>
    </location>
</feature>
<dbReference type="OMA" id="DMCSSHT"/>
<dbReference type="GeneTree" id="ENSGT01030000235267"/>
<dbReference type="InterPro" id="IPR027838">
    <property type="entry name" value="DUF4585"/>
</dbReference>
<dbReference type="PANTHER" id="PTHR33775:SF1">
    <property type="entry name" value="PROLINE-RICH BASIC PROTEIN 1"/>
    <property type="match status" value="1"/>
</dbReference>
<feature type="compositionally biased region" description="Low complexity" evidence="1">
    <location>
        <begin position="895"/>
        <end position="907"/>
    </location>
</feature>
<feature type="compositionally biased region" description="Pro residues" evidence="1">
    <location>
        <begin position="1296"/>
        <end position="1307"/>
    </location>
</feature>
<feature type="compositionally biased region" description="Low complexity" evidence="1">
    <location>
        <begin position="143"/>
        <end position="156"/>
    </location>
</feature>
<dbReference type="GO" id="GO:0005654">
    <property type="term" value="C:nucleoplasm"/>
    <property type="evidence" value="ECO:0007669"/>
    <property type="project" value="TreeGrafter"/>
</dbReference>
<organism evidence="3 4">
    <name type="scientific">Taeniopygia guttata</name>
    <name type="common">Zebra finch</name>
    <name type="synonym">Poephila guttata</name>
    <dbReference type="NCBI Taxonomy" id="59729"/>
    <lineage>
        <taxon>Eukaryota</taxon>
        <taxon>Metazoa</taxon>
        <taxon>Chordata</taxon>
        <taxon>Craniata</taxon>
        <taxon>Vertebrata</taxon>
        <taxon>Euteleostomi</taxon>
        <taxon>Archelosauria</taxon>
        <taxon>Archosauria</taxon>
        <taxon>Dinosauria</taxon>
        <taxon>Saurischia</taxon>
        <taxon>Theropoda</taxon>
        <taxon>Coelurosauria</taxon>
        <taxon>Aves</taxon>
        <taxon>Neognathae</taxon>
        <taxon>Neoaves</taxon>
        <taxon>Telluraves</taxon>
        <taxon>Australaves</taxon>
        <taxon>Passeriformes</taxon>
        <taxon>Passeroidea</taxon>
        <taxon>Estrildidae</taxon>
        <taxon>Estrildinae</taxon>
        <taxon>Taeniopygia</taxon>
    </lineage>
</organism>